<evidence type="ECO:0000313" key="2">
    <source>
        <dbReference type="Proteomes" id="UP000276133"/>
    </source>
</evidence>
<accession>A0A3M7RBE8</accession>
<dbReference type="EMBL" id="REGN01003816">
    <property type="protein sequence ID" value="RNA20578.1"/>
    <property type="molecule type" value="Genomic_DNA"/>
</dbReference>
<gene>
    <name evidence="1" type="ORF">BpHYR1_013760</name>
</gene>
<dbReference type="AlphaFoldDB" id="A0A3M7RBE8"/>
<proteinExistence type="predicted"/>
<name>A0A3M7RBE8_BRAPC</name>
<protein>
    <submittedName>
        <fullName evidence="1">Uncharacterized protein</fullName>
    </submittedName>
</protein>
<reference evidence="1 2" key="1">
    <citation type="journal article" date="2018" name="Sci. Rep.">
        <title>Genomic signatures of local adaptation to the degree of environmental predictability in rotifers.</title>
        <authorList>
            <person name="Franch-Gras L."/>
            <person name="Hahn C."/>
            <person name="Garcia-Roger E.M."/>
            <person name="Carmona M.J."/>
            <person name="Serra M."/>
            <person name="Gomez A."/>
        </authorList>
    </citation>
    <scope>NUCLEOTIDE SEQUENCE [LARGE SCALE GENOMIC DNA]</scope>
    <source>
        <strain evidence="1">HYR1</strain>
    </source>
</reference>
<keyword evidence="2" id="KW-1185">Reference proteome</keyword>
<organism evidence="1 2">
    <name type="scientific">Brachionus plicatilis</name>
    <name type="common">Marine rotifer</name>
    <name type="synonym">Brachionus muelleri</name>
    <dbReference type="NCBI Taxonomy" id="10195"/>
    <lineage>
        <taxon>Eukaryota</taxon>
        <taxon>Metazoa</taxon>
        <taxon>Spiralia</taxon>
        <taxon>Gnathifera</taxon>
        <taxon>Rotifera</taxon>
        <taxon>Eurotatoria</taxon>
        <taxon>Monogononta</taxon>
        <taxon>Pseudotrocha</taxon>
        <taxon>Ploima</taxon>
        <taxon>Brachionidae</taxon>
        <taxon>Brachionus</taxon>
    </lineage>
</organism>
<sequence length="314" mass="36330">MNLFFRIITKNPDPSFRHNYFFSFVLNFTEPIILTKKYHSRSGQLGVLIKSMMKFYNIQQRSSEESDDKAPVQIIVDKISRQLSNGSEVFTEPRKLPRSNSVVPSPQIQIAHNSLSNFCWFKFNTNKLLVAKRTRSHYGLKYYILNVINGNATMVNSVEMSTTSANGCQATPLALTLNSQIGLAHLLRPDFINNCQICDRDKSLCSKMLKRLWNWFENVNSFFEKTIPINPRNTSIDTSQIFRGTLSELYSTRYSGLVILLNDLDQAIKKNESYEIEKNRIERFKKIIKKNDRLLGLMKLKKKLNLLEPNNNLS</sequence>
<comment type="caution">
    <text evidence="1">The sequence shown here is derived from an EMBL/GenBank/DDBJ whole genome shotgun (WGS) entry which is preliminary data.</text>
</comment>
<dbReference type="Proteomes" id="UP000276133">
    <property type="component" value="Unassembled WGS sequence"/>
</dbReference>
<evidence type="ECO:0000313" key="1">
    <source>
        <dbReference type="EMBL" id="RNA20578.1"/>
    </source>
</evidence>